<feature type="domain" description="Ig-like" evidence="15">
    <location>
        <begin position="112"/>
        <end position="202"/>
    </location>
</feature>
<evidence type="ECO:0000256" key="6">
    <source>
        <dbReference type="ARBA" id="ARBA00022989"/>
    </source>
</evidence>
<dbReference type="Proteomes" id="UP000261520">
    <property type="component" value="Unplaced"/>
</dbReference>
<evidence type="ECO:0000256" key="1">
    <source>
        <dbReference type="ARBA" id="ARBA00004479"/>
    </source>
</evidence>
<evidence type="ECO:0000256" key="13">
    <source>
        <dbReference type="SAM" id="Phobius"/>
    </source>
</evidence>
<organism evidence="16 17">
    <name type="scientific">Periophthalmus magnuspinnatus</name>
    <dbReference type="NCBI Taxonomy" id="409849"/>
    <lineage>
        <taxon>Eukaryota</taxon>
        <taxon>Metazoa</taxon>
        <taxon>Chordata</taxon>
        <taxon>Craniata</taxon>
        <taxon>Vertebrata</taxon>
        <taxon>Euteleostomi</taxon>
        <taxon>Actinopterygii</taxon>
        <taxon>Neopterygii</taxon>
        <taxon>Teleostei</taxon>
        <taxon>Neoteleostei</taxon>
        <taxon>Acanthomorphata</taxon>
        <taxon>Gobiaria</taxon>
        <taxon>Gobiiformes</taxon>
        <taxon>Gobioidei</taxon>
        <taxon>Gobiidae</taxon>
        <taxon>Oxudercinae</taxon>
        <taxon>Periophthalmus</taxon>
    </lineage>
</organism>
<evidence type="ECO:0000313" key="17">
    <source>
        <dbReference type="Proteomes" id="UP000261520"/>
    </source>
</evidence>
<evidence type="ECO:0000256" key="14">
    <source>
        <dbReference type="SAM" id="SignalP"/>
    </source>
</evidence>
<dbReference type="PANTHER" id="PTHR19944:SF86">
    <property type="entry name" value="HLA CLASS II HISTOCOMPATIBILITY ANTIGEN, DR ALPHA CHAIN"/>
    <property type="match status" value="1"/>
</dbReference>
<evidence type="ECO:0000313" key="16">
    <source>
        <dbReference type="Ensembl" id="ENSPMGP00000025882.1"/>
    </source>
</evidence>
<dbReference type="InterPro" id="IPR013783">
    <property type="entry name" value="Ig-like_fold"/>
</dbReference>
<dbReference type="InterPro" id="IPR003597">
    <property type="entry name" value="Ig_C1-set"/>
</dbReference>
<dbReference type="Gene3D" id="3.10.320.10">
    <property type="entry name" value="Class II Histocompatibility Antigen, M Beta Chain, Chain B, domain 1"/>
    <property type="match status" value="1"/>
</dbReference>
<dbReference type="InterPro" id="IPR011162">
    <property type="entry name" value="MHC_I/II-like_Ag-recog"/>
</dbReference>
<dbReference type="SUPFAM" id="SSF48726">
    <property type="entry name" value="Immunoglobulin"/>
    <property type="match status" value="1"/>
</dbReference>
<evidence type="ECO:0000256" key="3">
    <source>
        <dbReference type="ARBA" id="ARBA00022692"/>
    </source>
</evidence>
<evidence type="ECO:0000256" key="7">
    <source>
        <dbReference type="ARBA" id="ARBA00023130"/>
    </source>
</evidence>
<keyword evidence="6 13" id="KW-1133">Transmembrane helix</keyword>
<dbReference type="PANTHER" id="PTHR19944">
    <property type="entry name" value="MHC CLASS II-RELATED"/>
    <property type="match status" value="1"/>
</dbReference>
<dbReference type="SUPFAM" id="SSF54452">
    <property type="entry name" value="MHC antigen-recognition domain"/>
    <property type="match status" value="1"/>
</dbReference>
<keyword evidence="8 13" id="KW-0472">Membrane</keyword>
<dbReference type="Pfam" id="PF00993">
    <property type="entry name" value="MHC_II_alpha"/>
    <property type="match status" value="1"/>
</dbReference>
<dbReference type="GO" id="GO:0002250">
    <property type="term" value="P:adaptive immune response"/>
    <property type="evidence" value="ECO:0007669"/>
    <property type="project" value="UniProtKB-KW"/>
</dbReference>
<dbReference type="GO" id="GO:0002504">
    <property type="term" value="P:antigen processing and presentation of peptide or polysaccharide antigen via MHC class II"/>
    <property type="evidence" value="ECO:0007669"/>
    <property type="project" value="UniProtKB-KW"/>
</dbReference>
<evidence type="ECO:0000256" key="8">
    <source>
        <dbReference type="ARBA" id="ARBA00023136"/>
    </source>
</evidence>
<dbReference type="InterPro" id="IPR014745">
    <property type="entry name" value="MHC_II_a/b_N"/>
</dbReference>
<dbReference type="GO" id="GO:0042613">
    <property type="term" value="C:MHC class II protein complex"/>
    <property type="evidence" value="ECO:0007669"/>
    <property type="project" value="UniProtKB-KW"/>
</dbReference>
<dbReference type="Ensembl" id="ENSPMGT00000027564.1">
    <property type="protein sequence ID" value="ENSPMGP00000025882.1"/>
    <property type="gene ID" value="ENSPMGG00000020579.1"/>
</dbReference>
<feature type="chain" id="PRO_5017199860" description="Ig-like domain-containing protein" evidence="14">
    <location>
        <begin position="23"/>
        <end position="277"/>
    </location>
</feature>
<dbReference type="SMART" id="SM00920">
    <property type="entry name" value="MHC_II_alpha"/>
    <property type="match status" value="1"/>
</dbReference>
<dbReference type="PROSITE" id="PS00290">
    <property type="entry name" value="IG_MHC"/>
    <property type="match status" value="1"/>
</dbReference>
<dbReference type="InterPro" id="IPR003006">
    <property type="entry name" value="Ig/MHC_CS"/>
</dbReference>
<dbReference type="STRING" id="409849.ENSPMGP00000025882"/>
<name>A0A3B4B853_9GOBI</name>
<keyword evidence="4 14" id="KW-0732">Signal</keyword>
<keyword evidence="12" id="KW-0393">Immunoglobulin domain</keyword>
<evidence type="ECO:0000259" key="15">
    <source>
        <dbReference type="PROSITE" id="PS50835"/>
    </source>
</evidence>
<dbReference type="InterPro" id="IPR050160">
    <property type="entry name" value="MHC/Immunoglobulin"/>
</dbReference>
<protein>
    <recommendedName>
        <fullName evidence="15">Ig-like domain-containing protein</fullName>
    </recommendedName>
</protein>
<keyword evidence="10" id="KW-0325">Glycoprotein</keyword>
<keyword evidence="11" id="KW-0491">MHC II</keyword>
<keyword evidence="3 13" id="KW-0812">Transmembrane</keyword>
<reference evidence="16" key="2">
    <citation type="submission" date="2025-09" db="UniProtKB">
        <authorList>
            <consortium name="Ensembl"/>
        </authorList>
    </citation>
    <scope>IDENTIFICATION</scope>
</reference>
<keyword evidence="9" id="KW-1015">Disulfide bond</keyword>
<keyword evidence="7" id="KW-1064">Adaptive immunity</keyword>
<comment type="similarity">
    <text evidence="2">Belongs to the MHC class II family.</text>
</comment>
<dbReference type="InterPro" id="IPR036179">
    <property type="entry name" value="Ig-like_dom_sf"/>
</dbReference>
<feature type="transmembrane region" description="Helical" evidence="13">
    <location>
        <begin position="226"/>
        <end position="247"/>
    </location>
</feature>
<dbReference type="InterPro" id="IPR001003">
    <property type="entry name" value="MHC_II_a_N"/>
</dbReference>
<evidence type="ECO:0000256" key="4">
    <source>
        <dbReference type="ARBA" id="ARBA00022729"/>
    </source>
</evidence>
<evidence type="ECO:0000256" key="9">
    <source>
        <dbReference type="ARBA" id="ARBA00023157"/>
    </source>
</evidence>
<evidence type="ECO:0000256" key="12">
    <source>
        <dbReference type="ARBA" id="ARBA00023319"/>
    </source>
</evidence>
<evidence type="ECO:0000256" key="5">
    <source>
        <dbReference type="ARBA" id="ARBA00022859"/>
    </source>
</evidence>
<keyword evidence="17" id="KW-1185">Reference proteome</keyword>
<accession>A0A3B4B853</accession>
<dbReference type="PROSITE" id="PS50835">
    <property type="entry name" value="IG_LIKE"/>
    <property type="match status" value="1"/>
</dbReference>
<proteinExistence type="inferred from homology"/>
<comment type="subcellular location">
    <subcellularLocation>
        <location evidence="1">Membrane</location>
        <topology evidence="1">Single-pass type I membrane protein</topology>
    </subcellularLocation>
</comment>
<reference evidence="16" key="1">
    <citation type="submission" date="2025-08" db="UniProtKB">
        <authorList>
            <consortium name="Ensembl"/>
        </authorList>
    </citation>
    <scope>IDENTIFICATION</scope>
</reference>
<sequence>ASLWLLLFFLSWYLTMVTVCFSSDFHQDLSVGGCSHTDSDEDAQYMYTLDQEVYWYADFKNNRGVEPQPDFIRHMTIIGEYEFALHERELCKRNLKVVEKGMKDLPARLDPPSLLMVYPRTPVRVGEQNMLLCLASGFYPAPIRFFWTLDQRNVSSFWVSQAFLQEDGAFYQLSRIQLLPEEGQVYSCSVEHPAVRGPQRMTRFYSEFDHSHARTQQEHPPVAPTVFSALGLVLALGGVAIGTFFFIKGKERCGLDGLCDVMCNVTDECETHVWIII</sequence>
<dbReference type="AlphaFoldDB" id="A0A3B4B853"/>
<dbReference type="Pfam" id="PF07654">
    <property type="entry name" value="C1-set"/>
    <property type="match status" value="1"/>
</dbReference>
<evidence type="ECO:0000256" key="2">
    <source>
        <dbReference type="ARBA" id="ARBA00007394"/>
    </source>
</evidence>
<dbReference type="InterPro" id="IPR007110">
    <property type="entry name" value="Ig-like_dom"/>
</dbReference>
<evidence type="ECO:0000256" key="11">
    <source>
        <dbReference type="ARBA" id="ARBA00023182"/>
    </source>
</evidence>
<dbReference type="Gene3D" id="2.60.40.10">
    <property type="entry name" value="Immunoglobulins"/>
    <property type="match status" value="1"/>
</dbReference>
<feature type="signal peptide" evidence="14">
    <location>
        <begin position="1"/>
        <end position="22"/>
    </location>
</feature>
<evidence type="ECO:0000256" key="10">
    <source>
        <dbReference type="ARBA" id="ARBA00023180"/>
    </source>
</evidence>
<dbReference type="SMART" id="SM00407">
    <property type="entry name" value="IGc1"/>
    <property type="match status" value="1"/>
</dbReference>
<keyword evidence="5" id="KW-0391">Immunity</keyword>